<reference evidence="1" key="1">
    <citation type="submission" date="2023-05" db="EMBL/GenBank/DDBJ databases">
        <authorList>
            <person name="Huff M."/>
        </authorList>
    </citation>
    <scope>NUCLEOTIDE SEQUENCE</scope>
</reference>
<dbReference type="EMBL" id="OU503040">
    <property type="protein sequence ID" value="CAI9762467.1"/>
    <property type="molecule type" value="Genomic_DNA"/>
</dbReference>
<name>A0AAD1Z3C7_9LAMI</name>
<protein>
    <submittedName>
        <fullName evidence="1">Uncharacterized protein</fullName>
    </submittedName>
</protein>
<gene>
    <name evidence="1" type="ORF">FPE_LOCUS9897</name>
</gene>
<keyword evidence="2" id="KW-1185">Reference proteome</keyword>
<evidence type="ECO:0000313" key="2">
    <source>
        <dbReference type="Proteomes" id="UP000834106"/>
    </source>
</evidence>
<proteinExistence type="predicted"/>
<dbReference type="AlphaFoldDB" id="A0AAD1Z3C7"/>
<organism evidence="1 2">
    <name type="scientific">Fraxinus pennsylvanica</name>
    <dbReference type="NCBI Taxonomy" id="56036"/>
    <lineage>
        <taxon>Eukaryota</taxon>
        <taxon>Viridiplantae</taxon>
        <taxon>Streptophyta</taxon>
        <taxon>Embryophyta</taxon>
        <taxon>Tracheophyta</taxon>
        <taxon>Spermatophyta</taxon>
        <taxon>Magnoliopsida</taxon>
        <taxon>eudicotyledons</taxon>
        <taxon>Gunneridae</taxon>
        <taxon>Pentapetalae</taxon>
        <taxon>asterids</taxon>
        <taxon>lamiids</taxon>
        <taxon>Lamiales</taxon>
        <taxon>Oleaceae</taxon>
        <taxon>Oleeae</taxon>
        <taxon>Fraxinus</taxon>
    </lineage>
</organism>
<dbReference type="Proteomes" id="UP000834106">
    <property type="component" value="Chromosome 5"/>
</dbReference>
<sequence length="114" mass="12571">MEKKKVDEHEAGSVALLKVDRFGFAKLEANSPDGLTRSKSAFEYGRYANYKMHAHSRRDCLDFVHGGTSVPPYWCSASLPPCTRTEGGMGLWGSLAYGLGRSLASEGRWPRESS</sequence>
<evidence type="ECO:0000313" key="1">
    <source>
        <dbReference type="EMBL" id="CAI9762467.1"/>
    </source>
</evidence>
<accession>A0AAD1Z3C7</accession>